<keyword evidence="3" id="KW-1185">Reference proteome</keyword>
<protein>
    <submittedName>
        <fullName evidence="2">Uncharacterized protein</fullName>
    </submittedName>
</protein>
<keyword evidence="1" id="KW-0472">Membrane</keyword>
<feature type="transmembrane region" description="Helical" evidence="1">
    <location>
        <begin position="21"/>
        <end position="43"/>
    </location>
</feature>
<organism evidence="2 3">
    <name type="scientific">Fusarium venenatum</name>
    <dbReference type="NCBI Taxonomy" id="56646"/>
    <lineage>
        <taxon>Eukaryota</taxon>
        <taxon>Fungi</taxon>
        <taxon>Dikarya</taxon>
        <taxon>Ascomycota</taxon>
        <taxon>Pezizomycotina</taxon>
        <taxon>Sordariomycetes</taxon>
        <taxon>Hypocreomycetidae</taxon>
        <taxon>Hypocreales</taxon>
        <taxon>Nectriaceae</taxon>
        <taxon>Fusarium</taxon>
    </lineage>
</organism>
<keyword evidence="1" id="KW-1133">Transmembrane helix</keyword>
<sequence length="64" mass="7019">MIQGRYAGTQLRTKVPKKGGTLFVAFTQGSWLSAWTVAMRMVWWSEESSISDSSAASMSSFGHS</sequence>
<evidence type="ECO:0000313" key="2">
    <source>
        <dbReference type="EMBL" id="CEI69035.1"/>
    </source>
</evidence>
<reference evidence="3" key="1">
    <citation type="submission" date="2014-10" db="EMBL/GenBank/DDBJ databases">
        <authorList>
            <person name="King R."/>
        </authorList>
    </citation>
    <scope>NUCLEOTIDE SEQUENCE [LARGE SCALE GENOMIC DNA]</scope>
    <source>
        <strain evidence="3">A3/5</strain>
    </source>
</reference>
<name>A0A2L2U342_9HYPO</name>
<keyword evidence="1" id="KW-0812">Transmembrane</keyword>
<proteinExistence type="predicted"/>
<accession>A0A2L2U342</accession>
<evidence type="ECO:0000256" key="1">
    <source>
        <dbReference type="SAM" id="Phobius"/>
    </source>
</evidence>
<dbReference type="Proteomes" id="UP000245910">
    <property type="component" value="Chromosome III"/>
</dbReference>
<dbReference type="EMBL" id="LN649231">
    <property type="protein sequence ID" value="CEI69035.1"/>
    <property type="molecule type" value="Genomic_DNA"/>
</dbReference>
<evidence type="ECO:0000313" key="3">
    <source>
        <dbReference type="Proteomes" id="UP000245910"/>
    </source>
</evidence>
<dbReference type="AlphaFoldDB" id="A0A2L2U342"/>